<dbReference type="AlphaFoldDB" id="A0A2U1MFL4"/>
<dbReference type="STRING" id="35608.A0A2U1MFL4"/>
<dbReference type="InterPro" id="IPR042178">
    <property type="entry name" value="Serpin_sf_1"/>
</dbReference>
<evidence type="ECO:0000259" key="3">
    <source>
        <dbReference type="SMART" id="SM00093"/>
    </source>
</evidence>
<dbReference type="SMART" id="SM00093">
    <property type="entry name" value="SERPIN"/>
    <property type="match status" value="1"/>
</dbReference>
<evidence type="ECO:0000256" key="1">
    <source>
        <dbReference type="ARBA" id="ARBA00009500"/>
    </source>
</evidence>
<name>A0A2U1MFL4_ARTAN</name>
<reference evidence="4 5" key="1">
    <citation type="journal article" date="2018" name="Mol. Plant">
        <title>The genome of Artemisia annua provides insight into the evolution of Asteraceae family and artemisinin biosynthesis.</title>
        <authorList>
            <person name="Shen Q."/>
            <person name="Zhang L."/>
            <person name="Liao Z."/>
            <person name="Wang S."/>
            <person name="Yan T."/>
            <person name="Shi P."/>
            <person name="Liu M."/>
            <person name="Fu X."/>
            <person name="Pan Q."/>
            <person name="Wang Y."/>
            <person name="Lv Z."/>
            <person name="Lu X."/>
            <person name="Zhang F."/>
            <person name="Jiang W."/>
            <person name="Ma Y."/>
            <person name="Chen M."/>
            <person name="Hao X."/>
            <person name="Li L."/>
            <person name="Tang Y."/>
            <person name="Lv G."/>
            <person name="Zhou Y."/>
            <person name="Sun X."/>
            <person name="Brodelius P.E."/>
            <person name="Rose J.K.C."/>
            <person name="Tang K."/>
        </authorList>
    </citation>
    <scope>NUCLEOTIDE SEQUENCE [LARGE SCALE GENOMIC DNA]</scope>
    <source>
        <strain evidence="5">cv. Huhao1</strain>
        <tissue evidence="4">Leaf</tissue>
    </source>
</reference>
<dbReference type="GO" id="GO:0004867">
    <property type="term" value="F:serine-type endopeptidase inhibitor activity"/>
    <property type="evidence" value="ECO:0007669"/>
    <property type="project" value="InterPro"/>
</dbReference>
<dbReference type="InterPro" id="IPR023796">
    <property type="entry name" value="Serpin_dom"/>
</dbReference>
<accession>A0A2U1MFL4</accession>
<dbReference type="OrthoDB" id="1063785at2759"/>
<dbReference type="PANTHER" id="PTHR11461:SF211">
    <property type="entry name" value="GH10112P-RELATED"/>
    <property type="match status" value="1"/>
</dbReference>
<protein>
    <submittedName>
        <fullName evidence="4">Protease inhibitor I4, serpin, conserved site-containing protein</fullName>
    </submittedName>
</protein>
<dbReference type="PROSITE" id="PS00284">
    <property type="entry name" value="SERPIN"/>
    <property type="match status" value="1"/>
</dbReference>
<gene>
    <name evidence="4" type="ORF">CTI12_AA384280</name>
</gene>
<dbReference type="GO" id="GO:0005615">
    <property type="term" value="C:extracellular space"/>
    <property type="evidence" value="ECO:0007669"/>
    <property type="project" value="InterPro"/>
</dbReference>
<dbReference type="SUPFAM" id="SSF56574">
    <property type="entry name" value="Serpins"/>
    <property type="match status" value="1"/>
</dbReference>
<dbReference type="InterPro" id="IPR036186">
    <property type="entry name" value="Serpin_sf"/>
</dbReference>
<dbReference type="EMBL" id="PKPP01005457">
    <property type="protein sequence ID" value="PWA60050.1"/>
    <property type="molecule type" value="Genomic_DNA"/>
</dbReference>
<evidence type="ECO:0000256" key="2">
    <source>
        <dbReference type="RuleBase" id="RU000411"/>
    </source>
</evidence>
<dbReference type="Proteomes" id="UP000245207">
    <property type="component" value="Unassembled WGS sequence"/>
</dbReference>
<keyword evidence="5" id="KW-1185">Reference proteome</keyword>
<evidence type="ECO:0000313" key="4">
    <source>
        <dbReference type="EMBL" id="PWA60050.1"/>
    </source>
</evidence>
<dbReference type="PANTHER" id="PTHR11461">
    <property type="entry name" value="SERINE PROTEASE INHIBITOR, SERPIN"/>
    <property type="match status" value="1"/>
</dbReference>
<sequence>MAQTTVNNENPLWITLAKHILSKQSPNTNVVFSPLSIHGIVGLMAAGSNGETLDQLLSFLKTKTLDELNTHFSKLVSLMADGSSSGGPRLSFVNGAWIDQTRSLKNYFKHVLNNVYNAACKQVDFRNKVYFVKENAKSSYIDANFGNSVCCSESDFLESHIPREHVEVGRFMIPKFNISFEFEASNMLKELGVILPFTREGLTEMVDEGLQVSSLHHKAFLEVNEEGTVAAAAWSAIFFFNKTPNDPVEFVADHPFLFVIREDVSGEVLFMGQVVNPILN</sequence>
<dbReference type="InterPro" id="IPR023795">
    <property type="entry name" value="Serpin_CS"/>
</dbReference>
<dbReference type="Gene3D" id="3.30.497.10">
    <property type="entry name" value="Antithrombin, subunit I, domain 2"/>
    <property type="match status" value="2"/>
</dbReference>
<proteinExistence type="inferred from homology"/>
<feature type="domain" description="Serpin" evidence="3">
    <location>
        <begin position="19"/>
        <end position="277"/>
    </location>
</feature>
<comment type="caution">
    <text evidence="4">The sequence shown here is derived from an EMBL/GenBank/DDBJ whole genome shotgun (WGS) entry which is preliminary data.</text>
</comment>
<dbReference type="InterPro" id="IPR000215">
    <property type="entry name" value="Serpin_fam"/>
</dbReference>
<dbReference type="Gene3D" id="2.10.310.10">
    <property type="entry name" value="Serpins superfamily"/>
    <property type="match status" value="1"/>
</dbReference>
<dbReference type="FunFam" id="2.10.310.10:FF:000001">
    <property type="entry name" value="Serpin family A member 1"/>
    <property type="match status" value="1"/>
</dbReference>
<comment type="similarity">
    <text evidence="1 2">Belongs to the serpin family.</text>
</comment>
<organism evidence="4 5">
    <name type="scientific">Artemisia annua</name>
    <name type="common">Sweet wormwood</name>
    <dbReference type="NCBI Taxonomy" id="35608"/>
    <lineage>
        <taxon>Eukaryota</taxon>
        <taxon>Viridiplantae</taxon>
        <taxon>Streptophyta</taxon>
        <taxon>Embryophyta</taxon>
        <taxon>Tracheophyta</taxon>
        <taxon>Spermatophyta</taxon>
        <taxon>Magnoliopsida</taxon>
        <taxon>eudicotyledons</taxon>
        <taxon>Gunneridae</taxon>
        <taxon>Pentapetalae</taxon>
        <taxon>asterids</taxon>
        <taxon>campanulids</taxon>
        <taxon>Asterales</taxon>
        <taxon>Asteraceae</taxon>
        <taxon>Asteroideae</taxon>
        <taxon>Anthemideae</taxon>
        <taxon>Artemisiinae</taxon>
        <taxon>Artemisia</taxon>
    </lineage>
</organism>
<dbReference type="Pfam" id="PF00079">
    <property type="entry name" value="Serpin"/>
    <property type="match status" value="2"/>
</dbReference>
<evidence type="ECO:0000313" key="5">
    <source>
        <dbReference type="Proteomes" id="UP000245207"/>
    </source>
</evidence>